<evidence type="ECO:0000256" key="2">
    <source>
        <dbReference type="SAM" id="MobiDB-lite"/>
    </source>
</evidence>
<evidence type="ECO:0000313" key="3">
    <source>
        <dbReference type="EMBL" id="CAI9267832.1"/>
    </source>
</evidence>
<sequence>MTPFLVAAVRCLRHVNLDSVELAFCMANRDELRTKLLGLEEEKHKFDEHCDFLVGDKESMEEQVAKLDGLVEHFYQRIEALVEEKKVLESRVDEWCRELEAEVLRRKTMRDDMMWLLQKGVVWVMDKMVESIEFSLGVKKMKEECMATGMAMHASTKDFMDTNIASYLRLDELDLVGLCQLCNDPNSEDVPPKHDPSKAGIASDLLGK</sequence>
<dbReference type="AlphaFoldDB" id="A0AA35VR82"/>
<evidence type="ECO:0000256" key="1">
    <source>
        <dbReference type="SAM" id="Coils"/>
    </source>
</evidence>
<gene>
    <name evidence="3" type="ORF">LSALG_LOCUS8290</name>
</gene>
<organism evidence="3 4">
    <name type="scientific">Lactuca saligna</name>
    <name type="common">Willowleaf lettuce</name>
    <dbReference type="NCBI Taxonomy" id="75948"/>
    <lineage>
        <taxon>Eukaryota</taxon>
        <taxon>Viridiplantae</taxon>
        <taxon>Streptophyta</taxon>
        <taxon>Embryophyta</taxon>
        <taxon>Tracheophyta</taxon>
        <taxon>Spermatophyta</taxon>
        <taxon>Magnoliopsida</taxon>
        <taxon>eudicotyledons</taxon>
        <taxon>Gunneridae</taxon>
        <taxon>Pentapetalae</taxon>
        <taxon>asterids</taxon>
        <taxon>campanulids</taxon>
        <taxon>Asterales</taxon>
        <taxon>Asteraceae</taxon>
        <taxon>Cichorioideae</taxon>
        <taxon>Cichorieae</taxon>
        <taxon>Lactucinae</taxon>
        <taxon>Lactuca</taxon>
    </lineage>
</organism>
<reference evidence="3" key="1">
    <citation type="submission" date="2023-04" db="EMBL/GenBank/DDBJ databases">
        <authorList>
            <person name="Vijverberg K."/>
            <person name="Xiong W."/>
            <person name="Schranz E."/>
        </authorList>
    </citation>
    <scope>NUCLEOTIDE SEQUENCE</scope>
</reference>
<keyword evidence="1" id="KW-0175">Coiled coil</keyword>
<feature type="coiled-coil region" evidence="1">
    <location>
        <begin position="71"/>
        <end position="98"/>
    </location>
</feature>
<protein>
    <submittedName>
        <fullName evidence="3">Uncharacterized protein</fullName>
    </submittedName>
</protein>
<dbReference type="EMBL" id="OX465077">
    <property type="protein sequence ID" value="CAI9267832.1"/>
    <property type="molecule type" value="Genomic_DNA"/>
</dbReference>
<feature type="region of interest" description="Disordered" evidence="2">
    <location>
        <begin position="186"/>
        <end position="208"/>
    </location>
</feature>
<name>A0AA35VR82_LACSI</name>
<dbReference type="Proteomes" id="UP001177003">
    <property type="component" value="Chromosome 1"/>
</dbReference>
<accession>A0AA35VR82</accession>
<keyword evidence="4" id="KW-1185">Reference proteome</keyword>
<evidence type="ECO:0000313" key="4">
    <source>
        <dbReference type="Proteomes" id="UP001177003"/>
    </source>
</evidence>
<proteinExistence type="predicted"/>